<feature type="compositionally biased region" description="Basic and acidic residues" evidence="1">
    <location>
        <begin position="1"/>
        <end position="18"/>
    </location>
</feature>
<keyword evidence="3" id="KW-1185">Reference proteome</keyword>
<feature type="compositionally biased region" description="Basic and acidic residues" evidence="1">
    <location>
        <begin position="92"/>
        <end position="163"/>
    </location>
</feature>
<evidence type="ECO:0000313" key="2">
    <source>
        <dbReference type="EMBL" id="VVC87173.1"/>
    </source>
</evidence>
<sequence length="173" mass="19300">MERAKDEAKENGKGETSDTPKPSNKPAQNGTRVNGDCEVTVSSEDEEFPELAYEDSDIECFEPSTPDGLPSRSYTRRSQVKSTRTPETPRPASDKQTDKEYVPDSKETKLLKLKEDPPSDRKLRSSDSPKPQDRKEKNDSQRPEDNKSEQDRDEAGTGKRREASPTPTTASPA</sequence>
<feature type="region of interest" description="Disordered" evidence="1">
    <location>
        <begin position="1"/>
        <end position="173"/>
    </location>
</feature>
<reference evidence="2 3" key="1">
    <citation type="submission" date="2017-07" db="EMBL/GenBank/DDBJ databases">
        <authorList>
            <person name="Talla V."/>
            <person name="Backstrom N."/>
        </authorList>
    </citation>
    <scope>NUCLEOTIDE SEQUENCE [LARGE SCALE GENOMIC DNA]</scope>
</reference>
<dbReference type="Proteomes" id="UP000324832">
    <property type="component" value="Unassembled WGS sequence"/>
</dbReference>
<gene>
    <name evidence="2" type="ORF">LSINAPIS_LOCUS841</name>
</gene>
<proteinExistence type="predicted"/>
<dbReference type="EMBL" id="FZQP02000082">
    <property type="protein sequence ID" value="VVC87173.1"/>
    <property type="molecule type" value="Genomic_DNA"/>
</dbReference>
<feature type="compositionally biased region" description="Acidic residues" evidence="1">
    <location>
        <begin position="43"/>
        <end position="60"/>
    </location>
</feature>
<accession>A0A5E4PN00</accession>
<evidence type="ECO:0000313" key="3">
    <source>
        <dbReference type="Proteomes" id="UP000324832"/>
    </source>
</evidence>
<organism evidence="2 3">
    <name type="scientific">Leptidea sinapis</name>
    <dbReference type="NCBI Taxonomy" id="189913"/>
    <lineage>
        <taxon>Eukaryota</taxon>
        <taxon>Metazoa</taxon>
        <taxon>Ecdysozoa</taxon>
        <taxon>Arthropoda</taxon>
        <taxon>Hexapoda</taxon>
        <taxon>Insecta</taxon>
        <taxon>Pterygota</taxon>
        <taxon>Neoptera</taxon>
        <taxon>Endopterygota</taxon>
        <taxon>Lepidoptera</taxon>
        <taxon>Glossata</taxon>
        <taxon>Ditrysia</taxon>
        <taxon>Papilionoidea</taxon>
        <taxon>Pieridae</taxon>
        <taxon>Dismorphiinae</taxon>
        <taxon>Leptidea</taxon>
    </lineage>
</organism>
<protein>
    <submittedName>
        <fullName evidence="2">Uncharacterized protein</fullName>
    </submittedName>
</protein>
<dbReference type="AlphaFoldDB" id="A0A5E4PN00"/>
<name>A0A5E4PN00_9NEOP</name>
<feature type="compositionally biased region" description="Polar residues" evidence="1">
    <location>
        <begin position="19"/>
        <end position="32"/>
    </location>
</feature>
<evidence type="ECO:0000256" key="1">
    <source>
        <dbReference type="SAM" id="MobiDB-lite"/>
    </source>
</evidence>